<evidence type="ECO:0000256" key="4">
    <source>
        <dbReference type="ARBA" id="ARBA00022695"/>
    </source>
</evidence>
<keyword evidence="3" id="KW-0808">Transferase</keyword>
<evidence type="ECO:0000256" key="6">
    <source>
        <dbReference type="SAM" id="MobiDB-lite"/>
    </source>
</evidence>
<feature type="region of interest" description="Disordered" evidence="6">
    <location>
        <begin position="327"/>
        <end position="346"/>
    </location>
</feature>
<dbReference type="GeneID" id="92083963"/>
<dbReference type="InterPro" id="IPR037033">
    <property type="entry name" value="DNA-dir_RNAP_su2_hyb_sf"/>
</dbReference>
<evidence type="ECO:0000256" key="5">
    <source>
        <dbReference type="ARBA" id="ARBA00023163"/>
    </source>
</evidence>
<gene>
    <name evidence="7" type="ORF">PG986_014679</name>
</gene>
<evidence type="ECO:0000256" key="1">
    <source>
        <dbReference type="ARBA" id="ARBA00012418"/>
    </source>
</evidence>
<reference evidence="7 8" key="1">
    <citation type="submission" date="2023-01" db="EMBL/GenBank/DDBJ databases">
        <title>Analysis of 21 Apiospora genomes using comparative genomics revels a genus with tremendous synthesis potential of carbohydrate active enzymes and secondary metabolites.</title>
        <authorList>
            <person name="Sorensen T."/>
        </authorList>
    </citation>
    <scope>NUCLEOTIDE SEQUENCE [LARGE SCALE GENOMIC DNA]</scope>
    <source>
        <strain evidence="7 8">CBS 24483</strain>
    </source>
</reference>
<dbReference type="SUPFAM" id="SSF64484">
    <property type="entry name" value="beta and beta-prime subunits of DNA dependent RNA-polymerase"/>
    <property type="match status" value="1"/>
</dbReference>
<evidence type="ECO:0000313" key="8">
    <source>
        <dbReference type="Proteomes" id="UP001391051"/>
    </source>
</evidence>
<evidence type="ECO:0000256" key="3">
    <source>
        <dbReference type="ARBA" id="ARBA00022679"/>
    </source>
</evidence>
<keyword evidence="4" id="KW-0548">Nucleotidyltransferase</keyword>
<dbReference type="Gene3D" id="2.40.270.10">
    <property type="entry name" value="DNA-directed RNA polymerase, subunit 2, domain 6"/>
    <property type="match status" value="1"/>
</dbReference>
<sequence length="851" mass="94731">MSSFIYPPRSCDYEAYNLLLAMDPRQYSSVPANPWTNFLCYGLLDPKLFIDFGSEADVENPAVVSPLFEDAVAGCDGCKSFDAGFCLCHGIYEGFTQANSVEGLLWDELLNSFQLPQVPGSVSDAQPLVSTNENSTTASPRPSTPCSPFSTGLQKPTDSSRLVEEGNHYMTATQRPLIAEPPATLLTNYANHRVDSATPLDTDKGGSPTLRQRSGFNLRLEQVTVYAEGGMKHLKWDKRRGVWIDTLKAFKLEGERLKCHVLGNLSSSSLRLRPNGLWFPIDVSWDDVAERFIGSGSMNKKRGRPHRRMAPFCLPTEKNFYFTSPHAPVASEGTQPSEPDIQERTPKPEHGGFLDVCYTPSSKSSGKVRSLAFSCQIRVRTTRTLVIASEILSVLKRVGMTPRRDWVVRCEGVCAITSQRGVKAMVDAWKRYSEINMPSIHVFESVRVVVVSTAQGVVVRPVRWRSVRRRDSDAYDFVFEGPYLDSMTVHCTDTMRYANLRFPDPVEEPEQYMSALALMVPFGAWKAEPRLNLGVQMMRQGLSLTPVKGDATMVSMGNNAPLVVTPIVSIITSRSTDTNPMVMPGRNMVTAFVNRTLNMKDACTVSKEFAESGCFSWRGYIDYPLPRNAGYVRIGMTVKDQYWWAPSVEGVIVDIRMSKVGDSIAVIYVASKELMVGDKLGNYHGIKFTVGELIPYETTVTSIVPQDEMPTPVDTVTGKSFKPNLLISTKNITRGLGGQVREMAAATSMFESIEAFRTKDMDKTRRPMVLLFDDQKKVQPRLPTGYLKMKGKRLMITQVDGTKREVKASYGIARMMQLRHIAALKHHYPSASYTSSSVPRGEVQTGNTQII</sequence>
<keyword evidence="8" id="KW-1185">Reference proteome</keyword>
<feature type="compositionally biased region" description="Polar residues" evidence="6">
    <location>
        <begin position="128"/>
        <end position="159"/>
    </location>
</feature>
<feature type="region of interest" description="Disordered" evidence="6">
    <location>
        <begin position="121"/>
        <end position="159"/>
    </location>
</feature>
<organism evidence="7 8">
    <name type="scientific">Apiospora aurea</name>
    <dbReference type="NCBI Taxonomy" id="335848"/>
    <lineage>
        <taxon>Eukaryota</taxon>
        <taxon>Fungi</taxon>
        <taxon>Dikarya</taxon>
        <taxon>Ascomycota</taxon>
        <taxon>Pezizomycotina</taxon>
        <taxon>Sordariomycetes</taxon>
        <taxon>Xylariomycetidae</taxon>
        <taxon>Amphisphaeriales</taxon>
        <taxon>Apiosporaceae</taxon>
        <taxon>Apiospora</taxon>
    </lineage>
</organism>
<name>A0ABR1PTP7_9PEZI</name>
<dbReference type="EMBL" id="JAQQWE010000010">
    <property type="protein sequence ID" value="KAK7937811.1"/>
    <property type="molecule type" value="Genomic_DNA"/>
</dbReference>
<proteinExistence type="predicted"/>
<dbReference type="EC" id="2.7.7.6" evidence="1"/>
<evidence type="ECO:0000313" key="7">
    <source>
        <dbReference type="EMBL" id="KAK7937811.1"/>
    </source>
</evidence>
<keyword evidence="2" id="KW-0240">DNA-directed RNA polymerase</keyword>
<dbReference type="Proteomes" id="UP001391051">
    <property type="component" value="Unassembled WGS sequence"/>
</dbReference>
<comment type="caution">
    <text evidence="7">The sequence shown here is derived from an EMBL/GenBank/DDBJ whole genome shotgun (WGS) entry which is preliminary data.</text>
</comment>
<protein>
    <recommendedName>
        <fullName evidence="1">DNA-directed RNA polymerase</fullName>
        <ecNumber evidence="1">2.7.7.6</ecNumber>
    </recommendedName>
</protein>
<keyword evidence="5" id="KW-0804">Transcription</keyword>
<dbReference type="RefSeq" id="XP_066693139.1">
    <property type="nucleotide sequence ID" value="XM_066850901.1"/>
</dbReference>
<evidence type="ECO:0000256" key="2">
    <source>
        <dbReference type="ARBA" id="ARBA00022478"/>
    </source>
</evidence>
<accession>A0ABR1PTP7</accession>